<dbReference type="KEGG" id="iho:Igni_1224"/>
<reference evidence="1 2" key="1">
    <citation type="journal article" date="2008" name="Genome Biol.">
        <title>A genomic analysis of the archaeal system Ignicoccus hospitalis-Nanoarchaeum equitans.</title>
        <authorList>
            <person name="Podar M."/>
            <person name="Anderson I."/>
            <person name="Makarova K.S."/>
            <person name="Elkins J.G."/>
            <person name="Ivanova N."/>
            <person name="Wall M.A."/>
            <person name="Lykidis A."/>
            <person name="Mavromatis K."/>
            <person name="Sun H."/>
            <person name="Hudson M.E."/>
            <person name="Chen W."/>
            <person name="Deciu C."/>
            <person name="Hutchison D."/>
            <person name="Eads J.R."/>
            <person name="Anderson A."/>
            <person name="Fernandes F."/>
            <person name="Szeto E."/>
            <person name="Lapidus A."/>
            <person name="Kyrpides N.C."/>
            <person name="Saier M.H.Jr."/>
            <person name="Richardson P.M."/>
            <person name="Rachel R."/>
            <person name="Huber H."/>
            <person name="Eisen J.A."/>
            <person name="Koonin E.V."/>
            <person name="Keller M."/>
            <person name="Stetter K.O."/>
        </authorList>
    </citation>
    <scope>NUCLEOTIDE SEQUENCE [LARGE SCALE GENOMIC DNA]</scope>
    <source>
        <strain evidence="2">KIN4/I / DSM 18386 / JCM 14125</strain>
    </source>
</reference>
<keyword evidence="2" id="KW-1185">Reference proteome</keyword>
<name>A8ABU8_IGNH4</name>
<protein>
    <submittedName>
        <fullName evidence="1">Uncharacterized protein</fullName>
    </submittedName>
</protein>
<evidence type="ECO:0000313" key="2">
    <source>
        <dbReference type="Proteomes" id="UP000000262"/>
    </source>
</evidence>
<dbReference type="Proteomes" id="UP000000262">
    <property type="component" value="Chromosome"/>
</dbReference>
<gene>
    <name evidence="1" type="ordered locus">Igni_1224</name>
</gene>
<accession>A8ABU8</accession>
<organism evidence="1 2">
    <name type="scientific">Ignicoccus hospitalis (strain KIN4/I / DSM 18386 / JCM 14125)</name>
    <dbReference type="NCBI Taxonomy" id="453591"/>
    <lineage>
        <taxon>Archaea</taxon>
        <taxon>Thermoproteota</taxon>
        <taxon>Thermoprotei</taxon>
        <taxon>Desulfurococcales</taxon>
        <taxon>Desulfurococcaceae</taxon>
        <taxon>Ignicoccus</taxon>
    </lineage>
</organism>
<dbReference type="STRING" id="453591.Igni_1224"/>
<dbReference type="AlphaFoldDB" id="A8ABU8"/>
<proteinExistence type="predicted"/>
<evidence type="ECO:0000313" key="1">
    <source>
        <dbReference type="EMBL" id="ABU82400.1"/>
    </source>
</evidence>
<sequence>MLALHLKLPFFSHPMSEEEAIIKSINGEVVSIEKLNDLYVVKVKGCSHLDVRAAKAWLVKSGFKSLAKKTVFVCLPT</sequence>
<dbReference type="HOGENOM" id="CLU_2629674_0_0_2"/>
<dbReference type="RefSeq" id="WP_012123364.1">
    <property type="nucleotide sequence ID" value="NC_009776.1"/>
</dbReference>
<dbReference type="GeneID" id="5562417"/>
<dbReference type="EMBL" id="CP000816">
    <property type="protein sequence ID" value="ABU82400.1"/>
    <property type="molecule type" value="Genomic_DNA"/>
</dbReference>